<sequence length="369" mass="39029">MERHTVQSHSANGSSESRPESPAADVTTPLNTPPPAQKNDNQEYPQEQHYLQSYQNHEQPGLIPVPPGTTISPGKVDHGMQAYNNEQKEVLLDQQGYGAAPPYAEDPSGKPKILGMRRKTFWIVFGIVLAVIVIGAAVGGGVGGGLSAKHHSESPKSSASAAAAKASAAAATSITTTAKLPDHTITVTQIAPGAKTVSKSTSPTASATKSTSTASQIPDSGCPKSNGTRTIPIDPYTNNNVMVDNTVQRYETICDTDWPSGPSFGNPGVMDVWVDNLVTGQDLTDTMANCMLLCAWYNSNFNSTNKQYGDTKQKPDGTGGDMGFMPGVINACRAVVLEIRPEGRCWLKNATGNSTQYSTYEVDGAVLVT</sequence>
<evidence type="ECO:0000256" key="2">
    <source>
        <dbReference type="SAM" id="Phobius"/>
    </source>
</evidence>
<dbReference type="OrthoDB" id="4826557at2759"/>
<evidence type="ECO:0000256" key="1">
    <source>
        <dbReference type="SAM" id="MobiDB-lite"/>
    </source>
</evidence>
<proteinExistence type="predicted"/>
<accession>A0A165F9F1</accession>
<feature type="region of interest" description="Disordered" evidence="1">
    <location>
        <begin position="1"/>
        <end position="71"/>
    </location>
</feature>
<organism evidence="3 4">
    <name type="scientific">Xylona heveae (strain CBS 132557 / TC161)</name>
    <dbReference type="NCBI Taxonomy" id="1328760"/>
    <lineage>
        <taxon>Eukaryota</taxon>
        <taxon>Fungi</taxon>
        <taxon>Dikarya</taxon>
        <taxon>Ascomycota</taxon>
        <taxon>Pezizomycotina</taxon>
        <taxon>Xylonomycetes</taxon>
        <taxon>Xylonales</taxon>
        <taxon>Xylonaceae</taxon>
        <taxon>Xylona</taxon>
    </lineage>
</organism>
<feature type="compositionally biased region" description="Low complexity" evidence="1">
    <location>
        <begin position="194"/>
        <end position="215"/>
    </location>
</feature>
<feature type="compositionally biased region" description="Polar residues" evidence="1">
    <location>
        <begin position="7"/>
        <end position="16"/>
    </location>
</feature>
<dbReference type="OMA" id="RYETICD"/>
<dbReference type="EMBL" id="KV407462">
    <property type="protein sequence ID" value="KZF20732.1"/>
    <property type="molecule type" value="Genomic_DNA"/>
</dbReference>
<dbReference type="AlphaFoldDB" id="A0A165F9F1"/>
<keyword evidence="4" id="KW-1185">Reference proteome</keyword>
<dbReference type="Proteomes" id="UP000076632">
    <property type="component" value="Unassembled WGS sequence"/>
</dbReference>
<dbReference type="InParanoid" id="A0A165F9F1"/>
<feature type="transmembrane region" description="Helical" evidence="2">
    <location>
        <begin position="120"/>
        <end position="146"/>
    </location>
</feature>
<dbReference type="STRING" id="1328760.A0A165F9F1"/>
<evidence type="ECO:0000313" key="4">
    <source>
        <dbReference type="Proteomes" id="UP000076632"/>
    </source>
</evidence>
<protein>
    <submittedName>
        <fullName evidence="3">Uncharacterized protein</fullName>
    </submittedName>
</protein>
<keyword evidence="2" id="KW-0472">Membrane</keyword>
<dbReference type="RefSeq" id="XP_018186287.1">
    <property type="nucleotide sequence ID" value="XM_018329535.1"/>
</dbReference>
<feature type="compositionally biased region" description="Polar residues" evidence="1">
    <location>
        <begin position="38"/>
        <end position="58"/>
    </location>
</feature>
<evidence type="ECO:0000313" key="3">
    <source>
        <dbReference type="EMBL" id="KZF20732.1"/>
    </source>
</evidence>
<keyword evidence="2" id="KW-0812">Transmembrane</keyword>
<feature type="region of interest" description="Disordered" evidence="1">
    <location>
        <begin position="194"/>
        <end position="235"/>
    </location>
</feature>
<keyword evidence="2" id="KW-1133">Transmembrane helix</keyword>
<reference evidence="3 4" key="1">
    <citation type="journal article" date="2016" name="Fungal Biol.">
        <title>The genome of Xylona heveae provides a window into fungal endophytism.</title>
        <authorList>
            <person name="Gazis R."/>
            <person name="Kuo A."/>
            <person name="Riley R."/>
            <person name="LaButti K."/>
            <person name="Lipzen A."/>
            <person name="Lin J."/>
            <person name="Amirebrahimi M."/>
            <person name="Hesse C.N."/>
            <person name="Spatafora J.W."/>
            <person name="Henrissat B."/>
            <person name="Hainaut M."/>
            <person name="Grigoriev I.V."/>
            <person name="Hibbett D.S."/>
        </authorList>
    </citation>
    <scope>NUCLEOTIDE SEQUENCE [LARGE SCALE GENOMIC DNA]</scope>
    <source>
        <strain evidence="3 4">TC161</strain>
    </source>
</reference>
<gene>
    <name evidence="3" type="ORF">L228DRAFT_178145</name>
</gene>
<name>A0A165F9F1_XYLHT</name>
<dbReference type="GeneID" id="28894672"/>